<organism evidence="1 2">
    <name type="scientific">Saccharopolyspora endophytica</name>
    <dbReference type="NCBI Taxonomy" id="543886"/>
    <lineage>
        <taxon>Bacteria</taxon>
        <taxon>Bacillati</taxon>
        <taxon>Actinomycetota</taxon>
        <taxon>Actinomycetes</taxon>
        <taxon>Pseudonocardiales</taxon>
        <taxon>Pseudonocardiaceae</taxon>
        <taxon>Saccharopolyspora</taxon>
    </lineage>
</organism>
<name>A0ABS5D8D1_9PSEU</name>
<evidence type="ECO:0000313" key="1">
    <source>
        <dbReference type="EMBL" id="MBQ0922503.1"/>
    </source>
</evidence>
<sequence length="74" mass="8497">MFKAAGVDWFWRPIGSGRHAFGVDAKRADPDDVVKSFCDTEVEARRVQRLPDEIAWITEQTCMTCWRAIASRHT</sequence>
<accession>A0ABS5D8D1</accession>
<proteinExistence type="predicted"/>
<reference evidence="1 2" key="1">
    <citation type="submission" date="2021-04" db="EMBL/GenBank/DDBJ databases">
        <title>Whole-genome sequencing of Saccharopolyspora endophytica KCTC 19397.</title>
        <authorList>
            <person name="Ay H."/>
            <person name="Saygin H."/>
            <person name="Sahin N."/>
        </authorList>
    </citation>
    <scope>NUCLEOTIDE SEQUENCE [LARGE SCALE GENOMIC DNA]</scope>
    <source>
        <strain evidence="1 2">KCTC 19397</strain>
    </source>
</reference>
<protein>
    <submittedName>
        <fullName evidence="1">Uncharacterized protein</fullName>
    </submittedName>
</protein>
<dbReference type="Proteomes" id="UP000674084">
    <property type="component" value="Unassembled WGS sequence"/>
</dbReference>
<gene>
    <name evidence="1" type="ORF">KBO27_00975</name>
</gene>
<evidence type="ECO:0000313" key="2">
    <source>
        <dbReference type="Proteomes" id="UP000674084"/>
    </source>
</evidence>
<dbReference type="EMBL" id="JAGPXE010000001">
    <property type="protein sequence ID" value="MBQ0922503.1"/>
    <property type="molecule type" value="Genomic_DNA"/>
</dbReference>
<keyword evidence="2" id="KW-1185">Reference proteome</keyword>
<comment type="caution">
    <text evidence="1">The sequence shown here is derived from an EMBL/GenBank/DDBJ whole genome shotgun (WGS) entry which is preliminary data.</text>
</comment>
<dbReference type="RefSeq" id="WP_210968116.1">
    <property type="nucleotide sequence ID" value="NZ_JAGPXE010000001.1"/>
</dbReference>